<reference evidence="1" key="1">
    <citation type="submission" date="2021-02" db="EMBL/GenBank/DDBJ databases">
        <authorList>
            <person name="Dougan E. K."/>
            <person name="Rhodes N."/>
            <person name="Thang M."/>
            <person name="Chan C."/>
        </authorList>
    </citation>
    <scope>NUCLEOTIDE SEQUENCE</scope>
</reference>
<sequence>VLVNYIAASWRCRLSRSQPLVLRSFSSSGVQVAPGVTPWGIPEAHAWHSDRGAAEAPPSSFQGALRQLQHRAQRGPLESPTEVQTLVRPTQRLQLCFVCLL</sequence>
<protein>
    <submittedName>
        <fullName evidence="1">Uncharacterized protein</fullName>
    </submittedName>
</protein>
<keyword evidence="2" id="KW-1185">Reference proteome</keyword>
<name>A0A813GE38_POLGL</name>
<evidence type="ECO:0000313" key="2">
    <source>
        <dbReference type="Proteomes" id="UP000654075"/>
    </source>
</evidence>
<gene>
    <name evidence="1" type="ORF">PGLA1383_LOCUS40526</name>
</gene>
<feature type="non-terminal residue" evidence="1">
    <location>
        <position position="1"/>
    </location>
</feature>
<dbReference type="AlphaFoldDB" id="A0A813GE38"/>
<proteinExistence type="predicted"/>
<evidence type="ECO:0000313" key="1">
    <source>
        <dbReference type="EMBL" id="CAE8623217.1"/>
    </source>
</evidence>
<dbReference type="EMBL" id="CAJNNV010028132">
    <property type="protein sequence ID" value="CAE8623217.1"/>
    <property type="molecule type" value="Genomic_DNA"/>
</dbReference>
<comment type="caution">
    <text evidence="1">The sequence shown here is derived from an EMBL/GenBank/DDBJ whole genome shotgun (WGS) entry which is preliminary data.</text>
</comment>
<dbReference type="Proteomes" id="UP000654075">
    <property type="component" value="Unassembled WGS sequence"/>
</dbReference>
<feature type="non-terminal residue" evidence="1">
    <location>
        <position position="101"/>
    </location>
</feature>
<accession>A0A813GE38</accession>
<organism evidence="1 2">
    <name type="scientific">Polarella glacialis</name>
    <name type="common">Dinoflagellate</name>
    <dbReference type="NCBI Taxonomy" id="89957"/>
    <lineage>
        <taxon>Eukaryota</taxon>
        <taxon>Sar</taxon>
        <taxon>Alveolata</taxon>
        <taxon>Dinophyceae</taxon>
        <taxon>Suessiales</taxon>
        <taxon>Suessiaceae</taxon>
        <taxon>Polarella</taxon>
    </lineage>
</organism>